<dbReference type="SUPFAM" id="SSF50037">
    <property type="entry name" value="C-terminal domain of transcriptional repressors"/>
    <property type="match status" value="1"/>
</dbReference>
<dbReference type="InterPro" id="IPR008988">
    <property type="entry name" value="Transcriptional_repressor_C"/>
</dbReference>
<dbReference type="AlphaFoldDB" id="A0A437GZ90"/>
<dbReference type="OrthoDB" id="7173531at2"/>
<keyword evidence="1" id="KW-0408">Iron</keyword>
<dbReference type="Gene3D" id="2.30.30.90">
    <property type="match status" value="1"/>
</dbReference>
<sequence>MDPASTLADRPLGSAVRVVSVAWDQLESGEARRLRALGIDVGAVLKLAHRGIFAGRDPIAVEVGRMTVALRRAHALAIMVEDAPGEAVHPAAAADTATEGYTA</sequence>
<dbReference type="InterPro" id="IPR038157">
    <property type="entry name" value="FeoA_core_dom"/>
</dbReference>
<organism evidence="3 4">
    <name type="scientific">Croceicoccus ponticola</name>
    <dbReference type="NCBI Taxonomy" id="2217664"/>
    <lineage>
        <taxon>Bacteria</taxon>
        <taxon>Pseudomonadati</taxon>
        <taxon>Pseudomonadota</taxon>
        <taxon>Alphaproteobacteria</taxon>
        <taxon>Sphingomonadales</taxon>
        <taxon>Erythrobacteraceae</taxon>
        <taxon>Croceicoccus</taxon>
    </lineage>
</organism>
<dbReference type="SMART" id="SM00899">
    <property type="entry name" value="FeoA"/>
    <property type="match status" value="1"/>
</dbReference>
<evidence type="ECO:0000259" key="2">
    <source>
        <dbReference type="SMART" id="SM00899"/>
    </source>
</evidence>
<feature type="domain" description="Ferrous iron transporter FeoA-like" evidence="2">
    <location>
        <begin position="5"/>
        <end position="82"/>
    </location>
</feature>
<dbReference type="EMBL" id="RXOL01000002">
    <property type="protein sequence ID" value="RVQ67895.1"/>
    <property type="molecule type" value="Genomic_DNA"/>
</dbReference>
<dbReference type="Proteomes" id="UP000283003">
    <property type="component" value="Unassembled WGS sequence"/>
</dbReference>
<dbReference type="Pfam" id="PF04023">
    <property type="entry name" value="FeoA"/>
    <property type="match status" value="1"/>
</dbReference>
<dbReference type="InterPro" id="IPR007167">
    <property type="entry name" value="Fe-transptr_FeoA-like"/>
</dbReference>
<evidence type="ECO:0000313" key="3">
    <source>
        <dbReference type="EMBL" id="RVQ67895.1"/>
    </source>
</evidence>
<dbReference type="GO" id="GO:0046914">
    <property type="term" value="F:transition metal ion binding"/>
    <property type="evidence" value="ECO:0007669"/>
    <property type="project" value="InterPro"/>
</dbReference>
<comment type="caution">
    <text evidence="3">The sequence shown here is derived from an EMBL/GenBank/DDBJ whole genome shotgun (WGS) entry which is preliminary data.</text>
</comment>
<evidence type="ECO:0000313" key="4">
    <source>
        <dbReference type="Proteomes" id="UP000283003"/>
    </source>
</evidence>
<proteinExistence type="predicted"/>
<gene>
    <name evidence="3" type="ORF">EKN06_07895</name>
</gene>
<keyword evidence="4" id="KW-1185">Reference proteome</keyword>
<protein>
    <submittedName>
        <fullName evidence="3">Ferrous iron transport protein A</fullName>
    </submittedName>
</protein>
<name>A0A437GZ90_9SPHN</name>
<reference evidence="3 4" key="1">
    <citation type="submission" date="2018-12" db="EMBL/GenBank/DDBJ databases">
        <title>Croceicoccus ponticola sp. nov., a lipolytic bacterium isolated from seawater.</title>
        <authorList>
            <person name="Yoon J.-H."/>
        </authorList>
    </citation>
    <scope>NUCLEOTIDE SEQUENCE [LARGE SCALE GENOMIC DNA]</scope>
    <source>
        <strain evidence="3 4">GM-16</strain>
    </source>
</reference>
<evidence type="ECO:0000256" key="1">
    <source>
        <dbReference type="ARBA" id="ARBA00023004"/>
    </source>
</evidence>
<accession>A0A437GZ90</accession>